<accession>A0A1I6KDV2</accession>
<feature type="transmembrane region" description="Helical" evidence="1">
    <location>
        <begin position="110"/>
        <end position="129"/>
    </location>
</feature>
<evidence type="ECO:0008006" key="4">
    <source>
        <dbReference type="Google" id="ProtNLM"/>
    </source>
</evidence>
<dbReference type="STRING" id="767519.SAMN05216559_0568"/>
<feature type="transmembrane region" description="Helical" evidence="1">
    <location>
        <begin position="86"/>
        <end position="103"/>
    </location>
</feature>
<feature type="transmembrane region" description="Helical" evidence="1">
    <location>
        <begin position="63"/>
        <end position="80"/>
    </location>
</feature>
<feature type="transmembrane region" description="Helical" evidence="1">
    <location>
        <begin position="141"/>
        <end position="160"/>
    </location>
</feature>
<evidence type="ECO:0000313" key="2">
    <source>
        <dbReference type="EMBL" id="SFR89040.1"/>
    </source>
</evidence>
<keyword evidence="1" id="KW-1133">Transmembrane helix</keyword>
<keyword evidence="1" id="KW-0472">Membrane</keyword>
<protein>
    <recommendedName>
        <fullName evidence="4">Zinc-ribbon domain-containing protein</fullName>
    </recommendedName>
</protein>
<dbReference type="OrthoDB" id="220667at2157"/>
<gene>
    <name evidence="2" type="ORF">SAMN05216559_0568</name>
</gene>
<dbReference type="EMBL" id="FOZK01000001">
    <property type="protein sequence ID" value="SFR89040.1"/>
    <property type="molecule type" value="Genomic_DNA"/>
</dbReference>
<dbReference type="Proteomes" id="UP000199062">
    <property type="component" value="Unassembled WGS sequence"/>
</dbReference>
<keyword evidence="1" id="KW-0812">Transmembrane</keyword>
<name>A0A1I6KDV2_9EURY</name>
<organism evidence="2 3">
    <name type="scientific">Halomicrobium zhouii</name>
    <dbReference type="NCBI Taxonomy" id="767519"/>
    <lineage>
        <taxon>Archaea</taxon>
        <taxon>Methanobacteriati</taxon>
        <taxon>Methanobacteriota</taxon>
        <taxon>Stenosarchaea group</taxon>
        <taxon>Halobacteria</taxon>
        <taxon>Halobacteriales</taxon>
        <taxon>Haloarculaceae</taxon>
        <taxon>Halomicrobium</taxon>
    </lineage>
</organism>
<proteinExistence type="predicted"/>
<evidence type="ECO:0000256" key="1">
    <source>
        <dbReference type="SAM" id="Phobius"/>
    </source>
</evidence>
<reference evidence="2 3" key="1">
    <citation type="submission" date="2016-10" db="EMBL/GenBank/DDBJ databases">
        <authorList>
            <person name="de Groot N.N."/>
        </authorList>
    </citation>
    <scope>NUCLEOTIDE SEQUENCE [LARGE SCALE GENOMIC DNA]</scope>
    <source>
        <strain evidence="2 3">CGMCC 1.10457</strain>
    </source>
</reference>
<sequence length="168" mass="17567">MPSDPRCPRCNGKVSARAAWCMHCGADIQVPGERGVAAVRSGKSEGTLARLVRSFDRNDGTRQVLSILVTVPVLIVLVTVGALRGGVGIALVGAVALGVYFRLCGSARRIVVHGAYGTAALIGCIHLVATDLGSANLPGELFHGPVLLLVALLLAAGWWTDQRVPTRH</sequence>
<keyword evidence="3" id="KW-1185">Reference proteome</keyword>
<dbReference type="RefSeq" id="WP_143117622.1">
    <property type="nucleotide sequence ID" value="NZ_FOZK01000001.1"/>
</dbReference>
<dbReference type="AlphaFoldDB" id="A0A1I6KDV2"/>
<evidence type="ECO:0000313" key="3">
    <source>
        <dbReference type="Proteomes" id="UP000199062"/>
    </source>
</evidence>